<dbReference type="SUPFAM" id="SSF52540">
    <property type="entry name" value="P-loop containing nucleoside triphosphate hydrolases"/>
    <property type="match status" value="1"/>
</dbReference>
<gene>
    <name evidence="2" type="ORF">FOB51_02635</name>
</gene>
<dbReference type="PANTHER" id="PTHR43718:SF2">
    <property type="entry name" value="LON PROTEASE HOMOLOG, MITOCHONDRIAL"/>
    <property type="match status" value="1"/>
</dbReference>
<dbReference type="InterPro" id="IPR027417">
    <property type="entry name" value="P-loop_NTPase"/>
</dbReference>
<geneLocation type="plasmid" evidence="2">
    <name>unnamed3</name>
</geneLocation>
<accession>A0A5P2QLY9</accession>
<dbReference type="Gene3D" id="3.40.50.300">
    <property type="entry name" value="P-loop containing nucleotide triphosphate hydrolases"/>
    <property type="match status" value="1"/>
</dbReference>
<feature type="domain" description="AAA+ ATPase" evidence="1">
    <location>
        <begin position="156"/>
        <end position="310"/>
    </location>
</feature>
<organism evidence="2 3">
    <name type="scientific">Paracoccus yeei</name>
    <dbReference type="NCBI Taxonomy" id="147645"/>
    <lineage>
        <taxon>Bacteria</taxon>
        <taxon>Pseudomonadati</taxon>
        <taxon>Pseudomonadota</taxon>
        <taxon>Alphaproteobacteria</taxon>
        <taxon>Rhodobacterales</taxon>
        <taxon>Paracoccaceae</taxon>
        <taxon>Paracoccus</taxon>
    </lineage>
</organism>
<name>A0A5P2QLY9_9RHOB</name>
<dbReference type="InterPro" id="IPR027065">
    <property type="entry name" value="Lon_Prtase"/>
</dbReference>
<evidence type="ECO:0000313" key="3">
    <source>
        <dbReference type="Proteomes" id="UP000324507"/>
    </source>
</evidence>
<keyword evidence="2" id="KW-0614">Plasmid</keyword>
<reference evidence="2 3" key="1">
    <citation type="submission" date="2019-09" db="EMBL/GenBank/DDBJ databases">
        <title>FDA dAtabase for Regulatory Grade micrObial Sequences (FDA-ARGOS): Supporting development and validation of Infectious Disease Dx tests.</title>
        <authorList>
            <person name="Sciortino C."/>
            <person name="Tallon L."/>
            <person name="Sadzewicz L."/>
            <person name="Vavikolanu K."/>
            <person name="Mehta A."/>
            <person name="Aluvathingal J."/>
            <person name="Nadendla S."/>
            <person name="Nandy P."/>
            <person name="Geyer C."/>
            <person name="Yan Y."/>
            <person name="Sichtig H."/>
        </authorList>
    </citation>
    <scope>NUCLEOTIDE SEQUENCE [LARGE SCALE GENOMIC DNA]</scope>
    <source>
        <strain evidence="2 3">FDAARGOS_643</strain>
        <plasmid evidence="2 3">unnamed3</plasmid>
    </source>
</reference>
<dbReference type="PANTHER" id="PTHR43718">
    <property type="entry name" value="LON PROTEASE"/>
    <property type="match status" value="1"/>
</dbReference>
<evidence type="ECO:0000313" key="2">
    <source>
        <dbReference type="EMBL" id="QEU06991.1"/>
    </source>
</evidence>
<dbReference type="Pfam" id="PF00004">
    <property type="entry name" value="AAA"/>
    <property type="match status" value="1"/>
</dbReference>
<dbReference type="GO" id="GO:0006515">
    <property type="term" value="P:protein quality control for misfolded or incompletely synthesized proteins"/>
    <property type="evidence" value="ECO:0007669"/>
    <property type="project" value="TreeGrafter"/>
</dbReference>
<protein>
    <submittedName>
        <fullName evidence="2">AAA family ATPase</fullName>
    </submittedName>
</protein>
<proteinExistence type="predicted"/>
<dbReference type="InterPro" id="IPR003959">
    <property type="entry name" value="ATPase_AAA_core"/>
</dbReference>
<dbReference type="GO" id="GO:0005524">
    <property type="term" value="F:ATP binding"/>
    <property type="evidence" value="ECO:0007669"/>
    <property type="project" value="InterPro"/>
</dbReference>
<sequence>MSTIPFIEARFFSPNEGRIELETRFMRHLRKLRCRRIPPDLPAPPDEAGAPSNISDADLMGIIRFSDDDEARIKRRVKRLLERRKAASGLEHLKRDDRERLEVLKDGARLIRIRNEHHADELAAGLHGDMSWMAPATEVVWHAMRRSVREGWPGFRMPPLLLDGPPGIGKSRYARRLGELLATSTTVIEATGENASFGIVGSQRGWGGSYPGRLIETVLQSRIANPVMIVDEIEKAGRATSTSGQAFGLAEALLPLLEPLTAQRWSCPYYQVKFDMSWVIWVLTSNDYRLLPEPLLSRCPPIRLRYLTLAELTAFVRREGEKRNLSATSIEAICEILCHPSLRQHQPSLRVAARMLQRAADLEQGPTLH</sequence>
<dbReference type="EMBL" id="CP044080">
    <property type="protein sequence ID" value="QEU06991.1"/>
    <property type="molecule type" value="Genomic_DNA"/>
</dbReference>
<dbReference type="AlphaFoldDB" id="A0A5P2QLY9"/>
<dbReference type="InterPro" id="IPR003593">
    <property type="entry name" value="AAA+_ATPase"/>
</dbReference>
<dbReference type="GO" id="GO:0004176">
    <property type="term" value="F:ATP-dependent peptidase activity"/>
    <property type="evidence" value="ECO:0007669"/>
    <property type="project" value="InterPro"/>
</dbReference>
<dbReference type="GO" id="GO:0016887">
    <property type="term" value="F:ATP hydrolysis activity"/>
    <property type="evidence" value="ECO:0007669"/>
    <property type="project" value="InterPro"/>
</dbReference>
<dbReference type="GO" id="GO:0004252">
    <property type="term" value="F:serine-type endopeptidase activity"/>
    <property type="evidence" value="ECO:0007669"/>
    <property type="project" value="InterPro"/>
</dbReference>
<dbReference type="RefSeq" id="WP_150349534.1">
    <property type="nucleotide sequence ID" value="NZ_CP038092.1"/>
</dbReference>
<dbReference type="Proteomes" id="UP000324507">
    <property type="component" value="Plasmid unnamed3"/>
</dbReference>
<dbReference type="SMART" id="SM00382">
    <property type="entry name" value="AAA"/>
    <property type="match status" value="1"/>
</dbReference>
<evidence type="ECO:0000259" key="1">
    <source>
        <dbReference type="SMART" id="SM00382"/>
    </source>
</evidence>